<dbReference type="Pfam" id="PF04794">
    <property type="entry name" value="YdjC"/>
    <property type="match status" value="1"/>
</dbReference>
<dbReference type="CDD" id="cd10802">
    <property type="entry name" value="YdjC_TTHB029_like"/>
    <property type="match status" value="1"/>
</dbReference>
<dbReference type="PANTHER" id="PTHR31609">
    <property type="entry name" value="YDJC DEACETYLASE FAMILY MEMBER"/>
    <property type="match status" value="1"/>
</dbReference>
<gene>
    <name evidence="6" type="ORF">EHS13_31435</name>
</gene>
<dbReference type="InterPro" id="IPR011330">
    <property type="entry name" value="Glyco_hydro/deAcase_b/a-brl"/>
</dbReference>
<keyword evidence="5" id="KW-0119">Carbohydrate metabolism</keyword>
<evidence type="ECO:0000313" key="7">
    <source>
        <dbReference type="Proteomes" id="UP000426246"/>
    </source>
</evidence>
<dbReference type="Proteomes" id="UP000426246">
    <property type="component" value="Chromosome"/>
</dbReference>
<dbReference type="AlphaFoldDB" id="A0A6B8RRQ0"/>
<name>A0A6B8RRQ0_9BACL</name>
<keyword evidence="2" id="KW-0479">Metal-binding</keyword>
<evidence type="ECO:0000256" key="2">
    <source>
        <dbReference type="ARBA" id="ARBA00022723"/>
    </source>
</evidence>
<evidence type="ECO:0000256" key="5">
    <source>
        <dbReference type="ARBA" id="ARBA00023277"/>
    </source>
</evidence>
<sequence>MPPFTVLGEKLTFGGIRMNEQLGFKATDRLVIINADDFGMSTSSNKAIINMHLNAAITSSSVMMPCSAAIEAVSFCKDNDQAHVGIHLTLTCSENYRYKPVFQHHSLDSLIMEDGCFPKDLVTLETSADSSDIELELNAQIELAYSLGIKPTHLDSHDGSLLGLATGRDFLEIAFDLCERYELPFLLPRKITEQSFFTQNQKDLFIKRIESADKRGILLIDDICALPYHLEGNETYESFKAKMIHKIKQITAATTQITMHPALITDELKAITEHYEKREMEYSLFNDPDIKELFEQDDIKLISWKQIRNLQRSTKSGN</sequence>
<proteinExistence type="predicted"/>
<dbReference type="InterPro" id="IPR006879">
    <property type="entry name" value="YdjC-like"/>
</dbReference>
<keyword evidence="3" id="KW-0378">Hydrolase</keyword>
<accession>A0A6B8RRQ0</accession>
<dbReference type="KEGG" id="ppsc:EHS13_31435"/>
<dbReference type="Gene3D" id="3.20.20.370">
    <property type="entry name" value="Glycoside hydrolase/deacetylase"/>
    <property type="match status" value="1"/>
</dbReference>
<keyword evidence="4" id="KW-0460">Magnesium</keyword>
<protein>
    <submittedName>
        <fullName evidence="6">ChbG/HpnK family deacetylase</fullName>
    </submittedName>
</protein>
<dbReference type="EMBL" id="CP034235">
    <property type="protein sequence ID" value="QGQ99071.1"/>
    <property type="molecule type" value="Genomic_DNA"/>
</dbReference>
<dbReference type="GO" id="GO:0019213">
    <property type="term" value="F:deacetylase activity"/>
    <property type="evidence" value="ECO:0007669"/>
    <property type="project" value="TreeGrafter"/>
</dbReference>
<evidence type="ECO:0000256" key="1">
    <source>
        <dbReference type="ARBA" id="ARBA00001946"/>
    </source>
</evidence>
<comment type="cofactor">
    <cofactor evidence="1">
        <name>Mg(2+)</name>
        <dbReference type="ChEBI" id="CHEBI:18420"/>
    </cofactor>
</comment>
<reference evidence="7" key="1">
    <citation type="submission" date="2018-11" db="EMBL/GenBank/DDBJ databases">
        <title>Complete genome sequence of Paenibacillus sp. ML311-T8.</title>
        <authorList>
            <person name="Nam Y.-D."/>
            <person name="Kang J."/>
            <person name="Chung W.-H."/>
            <person name="Park Y.S."/>
        </authorList>
    </citation>
    <scope>NUCLEOTIDE SEQUENCE [LARGE SCALE GENOMIC DNA]</scope>
    <source>
        <strain evidence="7">ML311-T8</strain>
    </source>
</reference>
<dbReference type="GO" id="GO:0016787">
    <property type="term" value="F:hydrolase activity"/>
    <property type="evidence" value="ECO:0007669"/>
    <property type="project" value="UniProtKB-KW"/>
</dbReference>
<evidence type="ECO:0000313" key="6">
    <source>
        <dbReference type="EMBL" id="QGQ99071.1"/>
    </source>
</evidence>
<dbReference type="SUPFAM" id="SSF88713">
    <property type="entry name" value="Glycoside hydrolase/deacetylase"/>
    <property type="match status" value="1"/>
</dbReference>
<organism evidence="6 7">
    <name type="scientific">Paenibacillus psychroresistens</name>
    <dbReference type="NCBI Taxonomy" id="1778678"/>
    <lineage>
        <taxon>Bacteria</taxon>
        <taxon>Bacillati</taxon>
        <taxon>Bacillota</taxon>
        <taxon>Bacilli</taxon>
        <taxon>Bacillales</taxon>
        <taxon>Paenibacillaceae</taxon>
        <taxon>Paenibacillus</taxon>
    </lineage>
</organism>
<keyword evidence="7" id="KW-1185">Reference proteome</keyword>
<evidence type="ECO:0000256" key="3">
    <source>
        <dbReference type="ARBA" id="ARBA00022801"/>
    </source>
</evidence>
<dbReference type="GO" id="GO:0046872">
    <property type="term" value="F:metal ion binding"/>
    <property type="evidence" value="ECO:0007669"/>
    <property type="project" value="UniProtKB-KW"/>
</dbReference>
<dbReference type="GO" id="GO:0005975">
    <property type="term" value="P:carbohydrate metabolic process"/>
    <property type="evidence" value="ECO:0007669"/>
    <property type="project" value="InterPro"/>
</dbReference>
<dbReference type="PANTHER" id="PTHR31609:SF1">
    <property type="entry name" value="CARBOHYDRATE DEACETYLASE"/>
    <property type="match status" value="1"/>
</dbReference>
<evidence type="ECO:0000256" key="4">
    <source>
        <dbReference type="ARBA" id="ARBA00022842"/>
    </source>
</evidence>